<dbReference type="Pfam" id="PF02620">
    <property type="entry name" value="YceD"/>
    <property type="match status" value="1"/>
</dbReference>
<dbReference type="KEGG" id="stim:H1B31_09985"/>
<gene>
    <name evidence="1" type="ORF">H1B31_09985</name>
</gene>
<protein>
    <submittedName>
        <fullName evidence="1">DUF177 domain-containing protein</fullName>
    </submittedName>
</protein>
<proteinExistence type="predicted"/>
<dbReference type="EMBL" id="CP060204">
    <property type="protein sequence ID" value="QNH54163.1"/>
    <property type="molecule type" value="Genomic_DNA"/>
</dbReference>
<evidence type="ECO:0000313" key="1">
    <source>
        <dbReference type="EMBL" id="QNH54163.1"/>
    </source>
</evidence>
<dbReference type="Proteomes" id="UP000515480">
    <property type="component" value="Chromosome"/>
</dbReference>
<dbReference type="AlphaFoldDB" id="A0A7G7VJ70"/>
<dbReference type="RefSeq" id="WP_185980200.1">
    <property type="nucleotide sequence ID" value="NZ_CP060204.1"/>
</dbReference>
<sequence>MMKLDIAEATFPIGESRTFSFAVTPESLELGDEDRRFRGEIRVDGTLMNTGSSLRAAGTVRAHRAFVCDRCLAEGEREIALDFSEDYAKTPGETDEAVLYDGETIVLDDLVRDTLLVAEPLRELCKSDCKGLCPVCGQNLNEGQCDCDTFVPDPRLAALESLLKND</sequence>
<reference evidence="1 2" key="1">
    <citation type="submission" date="2020-07" db="EMBL/GenBank/DDBJ databases">
        <title>Complete genome and description of Selenomonas timonensis sp. nov., a new bacterium isolated from a gingivitis subject.</title>
        <authorList>
            <person name="Antezack A."/>
        </authorList>
    </citation>
    <scope>NUCLEOTIDE SEQUENCE [LARGE SCALE GENOMIC DNA]</scope>
    <source>
        <strain evidence="1 2">Marseille-Q3039</strain>
    </source>
</reference>
<keyword evidence="2" id="KW-1185">Reference proteome</keyword>
<dbReference type="PANTHER" id="PTHR34374">
    <property type="entry name" value="LARGE RIBOSOMAL RNA SUBUNIT ACCUMULATION PROTEIN YCED HOMOLOG 1, CHLOROPLASTIC"/>
    <property type="match status" value="1"/>
</dbReference>
<accession>A0A7G7VJ70</accession>
<organism evidence="1 2">
    <name type="scientific">Selenomonas timonae</name>
    <dbReference type="NCBI Taxonomy" id="2754044"/>
    <lineage>
        <taxon>Bacteria</taxon>
        <taxon>Bacillati</taxon>
        <taxon>Bacillota</taxon>
        <taxon>Negativicutes</taxon>
        <taxon>Selenomonadales</taxon>
        <taxon>Selenomonadaceae</taxon>
        <taxon>Selenomonas</taxon>
    </lineage>
</organism>
<name>A0A7G7VJ70_9FIRM</name>
<evidence type="ECO:0000313" key="2">
    <source>
        <dbReference type="Proteomes" id="UP000515480"/>
    </source>
</evidence>
<dbReference type="InterPro" id="IPR003772">
    <property type="entry name" value="YceD"/>
</dbReference>
<dbReference type="PANTHER" id="PTHR34374:SF1">
    <property type="entry name" value="LARGE RIBOSOMAL RNA SUBUNIT ACCUMULATION PROTEIN YCED HOMOLOG 1, CHLOROPLASTIC"/>
    <property type="match status" value="1"/>
</dbReference>